<name>A0A382HSV0_9ZZZZ</name>
<gene>
    <name evidence="1" type="ORF">METZ01_LOCUS243194</name>
</gene>
<proteinExistence type="predicted"/>
<protein>
    <submittedName>
        <fullName evidence="1">Uncharacterized protein</fullName>
    </submittedName>
</protein>
<sequence>VDLDLKGRDQVADWIECVLLAGEHGHLGVGQLQSVADSNFSIEEAQVALAVEAMKRRARWIGDAYPFEIGDGYVKLHAEAAKSPYASMLMMTPWSPADQCLDTSTEEFQTMAVWFERLTARSVEALMGPESKSLRFGYPGELGRPSNFQEAIVWLAERLQVEPGEDYKPPQRNDGGADVIGWRPFPDQRSGMLLLLVQCTLQRELMSKTADIKIAHWQGWLKLRTPPISVLAIPGNVTGFEKWEELASQATILDRTRIAGLIPPGSLSDDFADLWDLTRDRIARLAGFLDESA</sequence>
<evidence type="ECO:0000313" key="1">
    <source>
        <dbReference type="EMBL" id="SVB90340.1"/>
    </source>
</evidence>
<reference evidence="1" key="1">
    <citation type="submission" date="2018-05" db="EMBL/GenBank/DDBJ databases">
        <authorList>
            <person name="Lanie J.A."/>
            <person name="Ng W.-L."/>
            <person name="Kazmierczak K.M."/>
            <person name="Andrzejewski T.M."/>
            <person name="Davidsen T.M."/>
            <person name="Wayne K.J."/>
            <person name="Tettelin H."/>
            <person name="Glass J.I."/>
            <person name="Rusch D."/>
            <person name="Podicherti R."/>
            <person name="Tsui H.-C.T."/>
            <person name="Winkler M.E."/>
        </authorList>
    </citation>
    <scope>NUCLEOTIDE SEQUENCE</scope>
</reference>
<accession>A0A382HSV0</accession>
<dbReference type="EMBL" id="UINC01063084">
    <property type="protein sequence ID" value="SVB90340.1"/>
    <property type="molecule type" value="Genomic_DNA"/>
</dbReference>
<organism evidence="1">
    <name type="scientific">marine metagenome</name>
    <dbReference type="NCBI Taxonomy" id="408172"/>
    <lineage>
        <taxon>unclassified sequences</taxon>
        <taxon>metagenomes</taxon>
        <taxon>ecological metagenomes</taxon>
    </lineage>
</organism>
<feature type="non-terminal residue" evidence="1">
    <location>
        <position position="1"/>
    </location>
</feature>
<dbReference type="AlphaFoldDB" id="A0A382HSV0"/>